<dbReference type="InterPro" id="IPR036890">
    <property type="entry name" value="HATPase_C_sf"/>
</dbReference>
<dbReference type="PROSITE" id="PS50109">
    <property type="entry name" value="HIS_KIN"/>
    <property type="match status" value="1"/>
</dbReference>
<evidence type="ECO:0000256" key="4">
    <source>
        <dbReference type="ARBA" id="ARBA00023012"/>
    </source>
</evidence>
<dbReference type="RefSeq" id="WP_096355467.1">
    <property type="nucleotide sequence ID" value="NZ_AP017313.1"/>
</dbReference>
<dbReference type="Gene3D" id="1.10.287.130">
    <property type="match status" value="1"/>
</dbReference>
<dbReference type="FunFam" id="3.30.565.10:FF:000010">
    <property type="entry name" value="Sensor histidine kinase RcsC"/>
    <property type="match status" value="1"/>
</dbReference>
<feature type="modified residue" description="4-aspartylphosphate" evidence="5">
    <location>
        <position position="59"/>
    </location>
</feature>
<dbReference type="Pfam" id="PF00072">
    <property type="entry name" value="Response_reg"/>
    <property type="match status" value="2"/>
</dbReference>
<feature type="modified residue" description="4-aspartylphosphate" evidence="5">
    <location>
        <position position="464"/>
    </location>
</feature>
<feature type="domain" description="Histidine kinase" evidence="7">
    <location>
        <begin position="170"/>
        <end position="391"/>
    </location>
</feature>
<evidence type="ECO:0000256" key="5">
    <source>
        <dbReference type="PROSITE-ProRule" id="PRU00169"/>
    </source>
</evidence>
<protein>
    <recommendedName>
        <fullName evidence="2">histidine kinase</fullName>
        <ecNumber evidence="2">2.7.13.3</ecNumber>
    </recommendedName>
</protein>
<dbReference type="Pfam" id="PF00512">
    <property type="entry name" value="HisKA"/>
    <property type="match status" value="1"/>
</dbReference>
<dbReference type="CDD" id="cd00082">
    <property type="entry name" value="HisKA"/>
    <property type="match status" value="1"/>
</dbReference>
<dbReference type="CDD" id="cd17546">
    <property type="entry name" value="REC_hyHK_CKI1_RcsC-like"/>
    <property type="match status" value="1"/>
</dbReference>
<keyword evidence="10" id="KW-1185">Reference proteome</keyword>
<dbReference type="PRINTS" id="PR00344">
    <property type="entry name" value="BCTRLSENSOR"/>
</dbReference>
<dbReference type="InterPro" id="IPR001789">
    <property type="entry name" value="Sig_transdc_resp-reg_receiver"/>
</dbReference>
<dbReference type="EMBL" id="JACHWX010000011">
    <property type="protein sequence ID" value="MBB3057154.1"/>
    <property type="molecule type" value="Genomic_DNA"/>
</dbReference>
<comment type="catalytic activity">
    <reaction evidence="1">
        <text>ATP + protein L-histidine = ADP + protein N-phospho-L-histidine.</text>
        <dbReference type="EC" id="2.7.13.3"/>
    </reaction>
</comment>
<dbReference type="Gene3D" id="3.30.565.10">
    <property type="entry name" value="Histidine kinase-like ATPase, C-terminal domain"/>
    <property type="match status" value="1"/>
</dbReference>
<dbReference type="InterPro" id="IPR036097">
    <property type="entry name" value="HisK_dim/P_sf"/>
</dbReference>
<dbReference type="Proteomes" id="UP000539265">
    <property type="component" value="Unassembled WGS sequence"/>
</dbReference>
<evidence type="ECO:0000313" key="10">
    <source>
        <dbReference type="Proteomes" id="UP000539265"/>
    </source>
</evidence>
<dbReference type="CDD" id="cd16922">
    <property type="entry name" value="HATPase_EvgS-ArcB-TorS-like"/>
    <property type="match status" value="1"/>
</dbReference>
<dbReference type="Pfam" id="PF02518">
    <property type="entry name" value="HATPase_c"/>
    <property type="match status" value="1"/>
</dbReference>
<evidence type="ECO:0000256" key="2">
    <source>
        <dbReference type="ARBA" id="ARBA00012438"/>
    </source>
</evidence>
<dbReference type="SMART" id="SM00387">
    <property type="entry name" value="HATPase_c"/>
    <property type="match status" value="1"/>
</dbReference>
<organism evidence="9 10">
    <name type="scientific">Mucilaginibacter gotjawali</name>
    <dbReference type="NCBI Taxonomy" id="1550579"/>
    <lineage>
        <taxon>Bacteria</taxon>
        <taxon>Pseudomonadati</taxon>
        <taxon>Bacteroidota</taxon>
        <taxon>Sphingobacteriia</taxon>
        <taxon>Sphingobacteriales</taxon>
        <taxon>Sphingobacteriaceae</taxon>
        <taxon>Mucilaginibacter</taxon>
    </lineage>
</organism>
<dbReference type="InterPro" id="IPR011006">
    <property type="entry name" value="CheY-like_superfamily"/>
</dbReference>
<proteinExistence type="predicted"/>
<dbReference type="SUPFAM" id="SSF47384">
    <property type="entry name" value="Homodimeric domain of signal transducing histidine kinase"/>
    <property type="match status" value="1"/>
</dbReference>
<gene>
    <name evidence="9" type="ORF">FHS11_003582</name>
</gene>
<dbReference type="SMART" id="SM00388">
    <property type="entry name" value="HisKA"/>
    <property type="match status" value="1"/>
</dbReference>
<keyword evidence="3 5" id="KW-0597">Phosphoprotein</keyword>
<reference evidence="9" key="1">
    <citation type="submission" date="2020-08" db="EMBL/GenBank/DDBJ databases">
        <title>Genomic Encyclopedia of Type Strains, Phase III (KMG-III): the genomes of soil and plant-associated and newly described type strains.</title>
        <authorList>
            <person name="Whitman W."/>
        </authorList>
    </citation>
    <scope>NUCLEOTIDE SEQUENCE [LARGE SCALE GENOMIC DNA]</scope>
    <source>
        <strain evidence="9">CECT 8628</strain>
    </source>
</reference>
<dbReference type="SUPFAM" id="SSF52172">
    <property type="entry name" value="CheY-like"/>
    <property type="match status" value="2"/>
</dbReference>
<keyword evidence="9" id="KW-0808">Transferase</keyword>
<evidence type="ECO:0000256" key="1">
    <source>
        <dbReference type="ARBA" id="ARBA00000085"/>
    </source>
</evidence>
<sequence>MSVYQKDDINLLIVDDSKDNLMALETSLEQDGLKIYTTASPKSAMEICLENDISIALIDVKMPEMDGFELLDLIKKNPLTEHIMVILITGYSMSSACVVKGLNKGAVDYLFKPLDLYITIAKVNSLITMVNYQREINNKNKELVSYQHDLVEAIEQTEKSKIVKENFLANMSHEIRTPLNAIIGLTSLLTASEVTRDQQEMIDMMDFSSKSLLGIVNDILESAQIDAGKIVIKREPADIAGLVQSVCNLTRPMANEKGLELICETDANIPSLVMADPLRLNQILINLINNAIKFTQAGTIKISLQLLEKRGDDVVLEFIVKDSGVGIPQSSINKIFTRFEQIEDKTWQKFGGTGLGLSIVKRLVELKGGKLKVESTLGAGTSFIFTNSYKDVTKVKALEITKKQIADLPKFDNILILLAEDNAINQFVAVKILKKWNIKVDIAINGLDAFKKLKENNYSLILMDTHMPVMDGNEATRKIRTELTGFKKDIPIMSFSASVLEIDRNDAKKAGANDFIEKPFELKTLNRKLHKLLDKQLANQEVLADQF</sequence>
<dbReference type="InterPro" id="IPR004358">
    <property type="entry name" value="Sig_transdc_His_kin-like_C"/>
</dbReference>
<dbReference type="OrthoDB" id="9781208at2"/>
<keyword evidence="4" id="KW-0902">Two-component regulatory system</keyword>
<dbReference type="PANTHER" id="PTHR45339">
    <property type="entry name" value="HYBRID SIGNAL TRANSDUCTION HISTIDINE KINASE J"/>
    <property type="match status" value="1"/>
</dbReference>
<keyword evidence="9" id="KW-0418">Kinase</keyword>
<feature type="coiled-coil region" evidence="6">
    <location>
        <begin position="129"/>
        <end position="156"/>
    </location>
</feature>
<dbReference type="InterPro" id="IPR005467">
    <property type="entry name" value="His_kinase_dom"/>
</dbReference>
<evidence type="ECO:0000256" key="3">
    <source>
        <dbReference type="ARBA" id="ARBA00022553"/>
    </source>
</evidence>
<dbReference type="SMART" id="SM00448">
    <property type="entry name" value="REC"/>
    <property type="match status" value="2"/>
</dbReference>
<feature type="domain" description="Response regulatory" evidence="8">
    <location>
        <begin position="10"/>
        <end position="127"/>
    </location>
</feature>
<evidence type="ECO:0000259" key="8">
    <source>
        <dbReference type="PROSITE" id="PS50110"/>
    </source>
</evidence>
<dbReference type="PANTHER" id="PTHR45339:SF1">
    <property type="entry name" value="HYBRID SIGNAL TRANSDUCTION HISTIDINE KINASE J"/>
    <property type="match status" value="1"/>
</dbReference>
<dbReference type="InterPro" id="IPR003661">
    <property type="entry name" value="HisK_dim/P_dom"/>
</dbReference>
<dbReference type="EC" id="2.7.13.3" evidence="2"/>
<evidence type="ECO:0000256" key="6">
    <source>
        <dbReference type="SAM" id="Coils"/>
    </source>
</evidence>
<dbReference type="GO" id="GO:0000155">
    <property type="term" value="F:phosphorelay sensor kinase activity"/>
    <property type="evidence" value="ECO:0007669"/>
    <property type="project" value="InterPro"/>
</dbReference>
<accession>A0A839SIP9</accession>
<evidence type="ECO:0000313" key="9">
    <source>
        <dbReference type="EMBL" id="MBB3057154.1"/>
    </source>
</evidence>
<dbReference type="SUPFAM" id="SSF55874">
    <property type="entry name" value="ATPase domain of HSP90 chaperone/DNA topoisomerase II/histidine kinase"/>
    <property type="match status" value="1"/>
</dbReference>
<dbReference type="InterPro" id="IPR003594">
    <property type="entry name" value="HATPase_dom"/>
</dbReference>
<comment type="caution">
    <text evidence="9">The sequence shown here is derived from an EMBL/GenBank/DDBJ whole genome shotgun (WGS) entry which is preliminary data.</text>
</comment>
<name>A0A839SIP9_9SPHI</name>
<keyword evidence="6" id="KW-0175">Coiled coil</keyword>
<feature type="domain" description="Response regulatory" evidence="8">
    <location>
        <begin position="415"/>
        <end position="533"/>
    </location>
</feature>
<dbReference type="AlphaFoldDB" id="A0A839SIP9"/>
<dbReference type="Gene3D" id="3.40.50.2300">
    <property type="match status" value="2"/>
</dbReference>
<dbReference type="PROSITE" id="PS50110">
    <property type="entry name" value="RESPONSE_REGULATORY"/>
    <property type="match status" value="2"/>
</dbReference>
<evidence type="ECO:0000259" key="7">
    <source>
        <dbReference type="PROSITE" id="PS50109"/>
    </source>
</evidence>